<dbReference type="SUPFAM" id="SSF53955">
    <property type="entry name" value="Lysozyme-like"/>
    <property type="match status" value="1"/>
</dbReference>
<keyword evidence="7 8" id="KW-0326">Glycosidase</keyword>
<keyword evidence="4 9" id="KW-0732">Signal</keyword>
<evidence type="ECO:0000256" key="2">
    <source>
        <dbReference type="ARBA" id="ARBA00008902"/>
    </source>
</evidence>
<keyword evidence="6" id="KW-1015">Disulfide bond</keyword>
<dbReference type="InterPro" id="IPR002152">
    <property type="entry name" value="Glyco_hydro_23"/>
</dbReference>
<dbReference type="Ensembl" id="ENSMMMT00000025571.1">
    <property type="protein sequence ID" value="ENSMMMP00000022564.1"/>
    <property type="gene ID" value="ENSMMMG00000019812.1"/>
</dbReference>
<comment type="similarity">
    <text evidence="2 8">Belongs to the glycosyl hydrolase 23 family.</text>
</comment>
<feature type="chain" id="PRO_5034547429" description="Lysozyme g-like protein" evidence="9">
    <location>
        <begin position="20"/>
        <end position="197"/>
    </location>
</feature>
<dbReference type="PANTHER" id="PTHR31698">
    <property type="entry name" value="LYSOZYME G FAMILY MEMBER"/>
    <property type="match status" value="1"/>
</dbReference>
<dbReference type="GO" id="GO:0003796">
    <property type="term" value="F:lysozyme activity"/>
    <property type="evidence" value="ECO:0007669"/>
    <property type="project" value="InterPro"/>
</dbReference>
<dbReference type="GO" id="GO:0005576">
    <property type="term" value="C:extracellular region"/>
    <property type="evidence" value="ECO:0007669"/>
    <property type="project" value="UniProtKB-SubCell"/>
</dbReference>
<dbReference type="Gene3D" id="1.10.530.10">
    <property type="match status" value="1"/>
</dbReference>
<evidence type="ECO:0000256" key="8">
    <source>
        <dbReference type="PIRNR" id="PIRNR001065"/>
    </source>
</evidence>
<evidence type="ECO:0000256" key="6">
    <source>
        <dbReference type="ARBA" id="ARBA00023157"/>
    </source>
</evidence>
<evidence type="ECO:0000256" key="1">
    <source>
        <dbReference type="ARBA" id="ARBA00004613"/>
    </source>
</evidence>
<dbReference type="InterPro" id="IPR023346">
    <property type="entry name" value="Lysozyme-like_dom_sf"/>
</dbReference>
<dbReference type="GeneTree" id="ENSGT00390000017614"/>
<keyword evidence="11" id="KW-1185">Reference proteome</keyword>
<dbReference type="PIRSF" id="PIRSF001065">
    <property type="entry name" value="Lysozyme_g"/>
    <property type="match status" value="1"/>
</dbReference>
<sequence length="197" mass="21645">MSALWLLLGLLALTDLSESSNWGCYGNIRTLDTPGASCGVGRRHGLNYCGVRASERLAEIDMPYLVRYQPMMRTVGQRYCVDPAVIAGVLSRQSQGGNFLVNVGNTGNGVRVVQDPNLYAPSSWITESQVSQITGVLTSRIKEIQRRFPTWTPDQYLRGGLCAYSGGPGFVRSSQDLGCDFCNDVLARAKYLKRHGF</sequence>
<dbReference type="PRINTS" id="PR00749">
    <property type="entry name" value="LYSOZYMEG"/>
</dbReference>
<reference evidence="10" key="1">
    <citation type="submission" date="2025-08" db="UniProtKB">
        <authorList>
            <consortium name="Ensembl"/>
        </authorList>
    </citation>
    <scope>IDENTIFICATION</scope>
</reference>
<feature type="signal peptide" evidence="9">
    <location>
        <begin position="1"/>
        <end position="19"/>
    </location>
</feature>
<evidence type="ECO:0000256" key="7">
    <source>
        <dbReference type="ARBA" id="ARBA00023295"/>
    </source>
</evidence>
<evidence type="ECO:0000313" key="10">
    <source>
        <dbReference type="Ensembl" id="ENSMMMP00000022564.1"/>
    </source>
</evidence>
<name>A0A8C6EXL0_MARMA</name>
<evidence type="ECO:0000256" key="4">
    <source>
        <dbReference type="ARBA" id="ARBA00022729"/>
    </source>
</evidence>
<evidence type="ECO:0000256" key="9">
    <source>
        <dbReference type="SAM" id="SignalP"/>
    </source>
</evidence>
<organism evidence="10 11">
    <name type="scientific">Marmota marmota marmota</name>
    <name type="common">Alpine marmot</name>
    <dbReference type="NCBI Taxonomy" id="9994"/>
    <lineage>
        <taxon>Eukaryota</taxon>
        <taxon>Metazoa</taxon>
        <taxon>Chordata</taxon>
        <taxon>Craniata</taxon>
        <taxon>Vertebrata</taxon>
        <taxon>Euteleostomi</taxon>
        <taxon>Mammalia</taxon>
        <taxon>Eutheria</taxon>
        <taxon>Euarchontoglires</taxon>
        <taxon>Glires</taxon>
        <taxon>Rodentia</taxon>
        <taxon>Sciuromorpha</taxon>
        <taxon>Sciuridae</taxon>
        <taxon>Xerinae</taxon>
        <taxon>Marmotini</taxon>
        <taxon>Marmota</taxon>
    </lineage>
</organism>
<dbReference type="Proteomes" id="UP000694407">
    <property type="component" value="Unplaced"/>
</dbReference>
<dbReference type="AlphaFoldDB" id="A0A8C6EXL0"/>
<comment type="subcellular location">
    <subcellularLocation>
        <location evidence="1">Secreted</location>
    </subcellularLocation>
</comment>
<dbReference type="EC" id="3.2.1.-" evidence="8"/>
<evidence type="ECO:0000256" key="3">
    <source>
        <dbReference type="ARBA" id="ARBA00022525"/>
    </source>
</evidence>
<proteinExistence type="inferred from homology"/>
<evidence type="ECO:0000313" key="11">
    <source>
        <dbReference type="Proteomes" id="UP000694407"/>
    </source>
</evidence>
<accession>A0A8C6EXL0</accession>
<keyword evidence="5 8" id="KW-0378">Hydrolase</keyword>
<dbReference type="PANTHER" id="PTHR31698:SF5">
    <property type="entry name" value="LYSOZYME G-LIKE PROTEIN 1"/>
    <property type="match status" value="1"/>
</dbReference>
<dbReference type="FunFam" id="1.10.530.10:FF:000022">
    <property type="entry name" value="Lysozyme g-like protein"/>
    <property type="match status" value="1"/>
</dbReference>
<gene>
    <name evidence="10" type="primary">LYG1</name>
</gene>
<protein>
    <recommendedName>
        <fullName evidence="8">Lysozyme g-like protein</fullName>
        <ecNumber evidence="8">3.2.1.-</ecNumber>
    </recommendedName>
</protein>
<evidence type="ECO:0000256" key="5">
    <source>
        <dbReference type="ARBA" id="ARBA00022801"/>
    </source>
</evidence>
<dbReference type="GO" id="GO:0009253">
    <property type="term" value="P:peptidoglycan catabolic process"/>
    <property type="evidence" value="ECO:0007669"/>
    <property type="project" value="InterPro"/>
</dbReference>
<reference evidence="10" key="2">
    <citation type="submission" date="2025-09" db="UniProtKB">
        <authorList>
            <consortium name="Ensembl"/>
        </authorList>
    </citation>
    <scope>IDENTIFICATION</scope>
</reference>
<dbReference type="GO" id="GO:0050830">
    <property type="term" value="P:defense response to Gram-positive bacterium"/>
    <property type="evidence" value="ECO:0007669"/>
    <property type="project" value="TreeGrafter"/>
</dbReference>
<keyword evidence="3" id="KW-0964">Secreted</keyword>